<keyword evidence="2" id="KW-0206">Cytoskeleton</keyword>
<comment type="function">
    <text evidence="2">Involved in regulation of actin and microtubule organization. Part of a WAVE complex that activates the Arp2/3 complex.</text>
</comment>
<dbReference type="EMBL" id="JADCNM010000004">
    <property type="protein sequence ID" value="KAG0487341.1"/>
    <property type="molecule type" value="Genomic_DNA"/>
</dbReference>
<comment type="caution">
    <text evidence="4">The sequence shown here is derived from an EMBL/GenBank/DDBJ whole genome shotgun (WGS) entry which is preliminary data.</text>
</comment>
<dbReference type="Gene3D" id="6.10.280.150">
    <property type="match status" value="1"/>
</dbReference>
<gene>
    <name evidence="4" type="ORF">HPP92_009436</name>
</gene>
<evidence type="ECO:0000256" key="2">
    <source>
        <dbReference type="RuleBase" id="RU367034"/>
    </source>
</evidence>
<proteinExistence type="inferred from homology"/>
<evidence type="ECO:0000256" key="1">
    <source>
        <dbReference type="ARBA" id="ARBA00006993"/>
    </source>
</evidence>
<feature type="region of interest" description="Disordered" evidence="3">
    <location>
        <begin position="195"/>
        <end position="217"/>
    </location>
</feature>
<dbReference type="GO" id="GO:0005856">
    <property type="term" value="C:cytoskeleton"/>
    <property type="evidence" value="ECO:0007669"/>
    <property type="project" value="UniProtKB-SubCell"/>
</dbReference>
<sequence length="276" mass="31396">MPLKRFELKNEYCLGDTKLYRGDSSKQEEDPRITLEGVAVSGLVGILRQLGDLAEFASVVFRDVHHQVILTAARGDKVLNRIQTIKKLFRISRRLFKSKKVTSILLILQVPFLLKTCACHDWHANIETRRSELVGSDLPEFIMDSYEECRDPPRLQLLDQFDSAGAGACLKKYSDPSYFRRTVLDSESVRIEKAHNGMKGHRKKKQRPRRTGLGRHSMFTSLPGRREMDSLNSNVQLASRATDELSFSVDGTSISDSQSKSDLINEFTFSDLKEKD</sequence>
<keyword evidence="2" id="KW-0963">Cytoplasm</keyword>
<keyword evidence="2" id="KW-0009">Actin-binding</keyword>
<dbReference type="AlphaFoldDB" id="A0A835R7T9"/>
<dbReference type="GO" id="GO:0003779">
    <property type="term" value="F:actin binding"/>
    <property type="evidence" value="ECO:0007669"/>
    <property type="project" value="UniProtKB-UniRule"/>
</dbReference>
<evidence type="ECO:0000313" key="4">
    <source>
        <dbReference type="EMBL" id="KAG0487341.1"/>
    </source>
</evidence>
<dbReference type="PANTHER" id="PTHR12902:SF33">
    <property type="entry name" value="PROTEIN SCAR3"/>
    <property type="match status" value="1"/>
</dbReference>
<evidence type="ECO:0000313" key="5">
    <source>
        <dbReference type="Proteomes" id="UP000639772"/>
    </source>
</evidence>
<organism evidence="4 5">
    <name type="scientific">Vanilla planifolia</name>
    <name type="common">Vanilla</name>
    <dbReference type="NCBI Taxonomy" id="51239"/>
    <lineage>
        <taxon>Eukaryota</taxon>
        <taxon>Viridiplantae</taxon>
        <taxon>Streptophyta</taxon>
        <taxon>Embryophyta</taxon>
        <taxon>Tracheophyta</taxon>
        <taxon>Spermatophyta</taxon>
        <taxon>Magnoliopsida</taxon>
        <taxon>Liliopsida</taxon>
        <taxon>Asparagales</taxon>
        <taxon>Orchidaceae</taxon>
        <taxon>Vanilloideae</taxon>
        <taxon>Vanilleae</taxon>
        <taxon>Vanilla</taxon>
    </lineage>
</organism>
<dbReference type="Proteomes" id="UP000639772">
    <property type="component" value="Unassembled WGS sequence"/>
</dbReference>
<dbReference type="Gene3D" id="1.20.5.340">
    <property type="match status" value="1"/>
</dbReference>
<dbReference type="GO" id="GO:0071933">
    <property type="term" value="F:Arp2/3 complex binding"/>
    <property type="evidence" value="ECO:0007669"/>
    <property type="project" value="TreeGrafter"/>
</dbReference>
<name>A0A835R7T9_VANPL</name>
<dbReference type="OrthoDB" id="1929108at2759"/>
<dbReference type="GO" id="GO:0034237">
    <property type="term" value="F:protein kinase A regulatory subunit binding"/>
    <property type="evidence" value="ECO:0007669"/>
    <property type="project" value="TreeGrafter"/>
</dbReference>
<feature type="compositionally biased region" description="Basic residues" evidence="3">
    <location>
        <begin position="196"/>
        <end position="213"/>
    </location>
</feature>
<protein>
    <recommendedName>
        <fullName evidence="2">Protein SCAR</fullName>
    </recommendedName>
    <alternativeName>
        <fullName evidence="2">Protein WAVE</fullName>
    </alternativeName>
</protein>
<evidence type="ECO:0000256" key="3">
    <source>
        <dbReference type="SAM" id="MobiDB-lite"/>
    </source>
</evidence>
<reference evidence="4 5" key="1">
    <citation type="journal article" date="2020" name="Nat. Food">
        <title>A phased Vanilla planifolia genome enables genetic improvement of flavour and production.</title>
        <authorList>
            <person name="Hasing T."/>
            <person name="Tang H."/>
            <person name="Brym M."/>
            <person name="Khazi F."/>
            <person name="Huang T."/>
            <person name="Chambers A.H."/>
        </authorList>
    </citation>
    <scope>NUCLEOTIDE SEQUENCE [LARGE SCALE GENOMIC DNA]</scope>
    <source>
        <tissue evidence="4">Leaf</tissue>
    </source>
</reference>
<dbReference type="PANTHER" id="PTHR12902">
    <property type="entry name" value="WASP-1"/>
    <property type="match status" value="1"/>
</dbReference>
<comment type="subcellular location">
    <subcellularLocation>
        <location evidence="2">Cytoplasm</location>
        <location evidence="2">Cytoskeleton</location>
    </subcellularLocation>
</comment>
<comment type="similarity">
    <text evidence="1 2">Belongs to the SCAR/WAVE family.</text>
</comment>
<dbReference type="GO" id="GO:0030036">
    <property type="term" value="P:actin cytoskeleton organization"/>
    <property type="evidence" value="ECO:0007669"/>
    <property type="project" value="UniProtKB-UniRule"/>
</dbReference>
<accession>A0A835R7T9</accession>
<dbReference type="InterPro" id="IPR028288">
    <property type="entry name" value="SCAR/WAVE_fam"/>
</dbReference>
<dbReference type="GO" id="GO:2000601">
    <property type="term" value="P:positive regulation of Arp2/3 complex-mediated actin nucleation"/>
    <property type="evidence" value="ECO:0007669"/>
    <property type="project" value="TreeGrafter"/>
</dbReference>